<gene>
    <name evidence="4" type="ORF">AYI70_g4715</name>
</gene>
<dbReference type="InterPro" id="IPR000727">
    <property type="entry name" value="T_SNARE_dom"/>
</dbReference>
<dbReference type="GO" id="GO:0005484">
    <property type="term" value="F:SNAP receptor activity"/>
    <property type="evidence" value="ECO:0007669"/>
    <property type="project" value="InterPro"/>
</dbReference>
<evidence type="ECO:0000256" key="1">
    <source>
        <dbReference type="ARBA" id="ARBA00004211"/>
    </source>
</evidence>
<dbReference type="PANTHER" id="PTHR19957:SF307">
    <property type="entry name" value="PROTEIN SSO1-RELATED"/>
    <property type="match status" value="1"/>
</dbReference>
<dbReference type="InterPro" id="IPR006012">
    <property type="entry name" value="Syntaxin/epimorphin_CS"/>
</dbReference>
<comment type="caution">
    <text evidence="4">The sequence shown here is derived from an EMBL/GenBank/DDBJ whole genome shotgun (WGS) entry which is preliminary data.</text>
</comment>
<dbReference type="EMBL" id="LSSN01001476">
    <property type="protein sequence ID" value="OMJ19471.1"/>
    <property type="molecule type" value="Genomic_DNA"/>
</dbReference>
<dbReference type="GO" id="GO:0006886">
    <property type="term" value="P:intracellular protein transport"/>
    <property type="evidence" value="ECO:0007669"/>
    <property type="project" value="InterPro"/>
</dbReference>
<protein>
    <submittedName>
        <fullName evidence="4">Syntaxin-1A</fullName>
    </submittedName>
</protein>
<comment type="similarity">
    <text evidence="2">Belongs to the syntaxin family.</text>
</comment>
<sequence length="239" mass="28101">MSRDRYAELRAARKASSVSYNLSQMEKGGSLETSPSMAIFYEKVFEIEANIKELHELINQVQKLQNKNLMSIEIEHDMETLNNNSSCDVGDEAVRRGRHAALARKFTEAIVHYRAIEREFQMKFRLRIEKQIRIDKQNGDYCQDLFKIDNKKKAKKVLREVSERNQDIKKIEKTIRELNDLFTEMQILVFKQQTLVDNIEKAVDCTQQYTIKSANELEYALENRENLGRVPTLFTCFFF</sequence>
<dbReference type="SMART" id="SM00397">
    <property type="entry name" value="t_SNARE"/>
    <property type="match status" value="1"/>
</dbReference>
<keyword evidence="5" id="KW-1185">Reference proteome</keyword>
<dbReference type="InterPro" id="IPR045242">
    <property type="entry name" value="Syntaxin"/>
</dbReference>
<dbReference type="OrthoDB" id="10255013at2759"/>
<dbReference type="STRING" id="133412.A0A1R1XXQ8"/>
<dbReference type="SUPFAM" id="SSF47661">
    <property type="entry name" value="t-snare proteins"/>
    <property type="match status" value="1"/>
</dbReference>
<proteinExistence type="inferred from homology"/>
<evidence type="ECO:0000259" key="3">
    <source>
        <dbReference type="PROSITE" id="PS50192"/>
    </source>
</evidence>
<dbReference type="PROSITE" id="PS00914">
    <property type="entry name" value="SYNTAXIN"/>
    <property type="match status" value="1"/>
</dbReference>
<dbReference type="GO" id="GO:0031201">
    <property type="term" value="C:SNARE complex"/>
    <property type="evidence" value="ECO:0007669"/>
    <property type="project" value="TreeGrafter"/>
</dbReference>
<name>A0A1R1XXQ8_9FUNG</name>
<dbReference type="Gene3D" id="1.20.5.110">
    <property type="match status" value="1"/>
</dbReference>
<dbReference type="PROSITE" id="PS50192">
    <property type="entry name" value="T_SNARE"/>
    <property type="match status" value="1"/>
</dbReference>
<dbReference type="AlphaFoldDB" id="A0A1R1XXQ8"/>
<dbReference type="GO" id="GO:0012505">
    <property type="term" value="C:endomembrane system"/>
    <property type="evidence" value="ECO:0007669"/>
    <property type="project" value="TreeGrafter"/>
</dbReference>
<dbReference type="PANTHER" id="PTHR19957">
    <property type="entry name" value="SYNTAXIN"/>
    <property type="match status" value="1"/>
</dbReference>
<accession>A0A1R1XXQ8</accession>
<dbReference type="GO" id="GO:0000149">
    <property type="term" value="F:SNARE binding"/>
    <property type="evidence" value="ECO:0007669"/>
    <property type="project" value="TreeGrafter"/>
</dbReference>
<dbReference type="GO" id="GO:0006906">
    <property type="term" value="P:vesicle fusion"/>
    <property type="evidence" value="ECO:0007669"/>
    <property type="project" value="TreeGrafter"/>
</dbReference>
<dbReference type="Proteomes" id="UP000187283">
    <property type="component" value="Unassembled WGS sequence"/>
</dbReference>
<feature type="domain" description="T-SNARE coiled-coil homology" evidence="3">
    <location>
        <begin position="158"/>
        <end position="220"/>
    </location>
</feature>
<comment type="subcellular location">
    <subcellularLocation>
        <location evidence="1">Membrane</location>
        <topology evidence="1">Single-pass type IV membrane protein</topology>
    </subcellularLocation>
</comment>
<dbReference type="GO" id="GO:0005886">
    <property type="term" value="C:plasma membrane"/>
    <property type="evidence" value="ECO:0007669"/>
    <property type="project" value="TreeGrafter"/>
</dbReference>
<dbReference type="InterPro" id="IPR010989">
    <property type="entry name" value="SNARE"/>
</dbReference>
<evidence type="ECO:0000313" key="4">
    <source>
        <dbReference type="EMBL" id="OMJ19471.1"/>
    </source>
</evidence>
<evidence type="ECO:0000256" key="2">
    <source>
        <dbReference type="ARBA" id="ARBA00009063"/>
    </source>
</evidence>
<dbReference type="GO" id="GO:0006887">
    <property type="term" value="P:exocytosis"/>
    <property type="evidence" value="ECO:0007669"/>
    <property type="project" value="TreeGrafter"/>
</dbReference>
<dbReference type="GO" id="GO:0048278">
    <property type="term" value="P:vesicle docking"/>
    <property type="evidence" value="ECO:0007669"/>
    <property type="project" value="TreeGrafter"/>
</dbReference>
<reference evidence="4 5" key="1">
    <citation type="submission" date="2017-01" db="EMBL/GenBank/DDBJ databases">
        <authorList>
            <person name="Mah S.A."/>
            <person name="Swanson W.J."/>
            <person name="Moy G.W."/>
            <person name="Vacquier V.D."/>
        </authorList>
    </citation>
    <scope>NUCLEOTIDE SEQUENCE [LARGE SCALE GENOMIC DNA]</scope>
    <source>
        <strain evidence="4 5">GSMNP</strain>
    </source>
</reference>
<dbReference type="CDD" id="cd15848">
    <property type="entry name" value="SNARE_syntaxin1-like"/>
    <property type="match status" value="1"/>
</dbReference>
<evidence type="ECO:0000313" key="5">
    <source>
        <dbReference type="Proteomes" id="UP000187283"/>
    </source>
</evidence>
<organism evidence="4 5">
    <name type="scientific">Smittium culicis</name>
    <dbReference type="NCBI Taxonomy" id="133412"/>
    <lineage>
        <taxon>Eukaryota</taxon>
        <taxon>Fungi</taxon>
        <taxon>Fungi incertae sedis</taxon>
        <taxon>Zoopagomycota</taxon>
        <taxon>Kickxellomycotina</taxon>
        <taxon>Harpellomycetes</taxon>
        <taxon>Harpellales</taxon>
        <taxon>Legeriomycetaceae</taxon>
        <taxon>Smittium</taxon>
    </lineage>
</organism>
<dbReference type="Gene3D" id="1.20.58.70">
    <property type="match status" value="1"/>
</dbReference>